<feature type="region of interest" description="Disordered" evidence="1">
    <location>
        <begin position="55"/>
        <end position="142"/>
    </location>
</feature>
<proteinExistence type="predicted"/>
<evidence type="ECO:0000313" key="3">
    <source>
        <dbReference type="Proteomes" id="UP000298787"/>
    </source>
</evidence>
<reference evidence="2 3" key="1">
    <citation type="submission" date="2019-01" db="EMBL/GenBank/DDBJ databases">
        <title>Genome Assembly of Collichthys lucidus.</title>
        <authorList>
            <person name="Cai M."/>
            <person name="Xiao S."/>
        </authorList>
    </citation>
    <scope>NUCLEOTIDE SEQUENCE [LARGE SCALE GENOMIC DNA]</scope>
    <source>
        <strain evidence="2">JT15FE1705JMU</strain>
        <tissue evidence="2">Muscle</tissue>
    </source>
</reference>
<protein>
    <submittedName>
        <fullName evidence="2">Uncharacterized protein</fullName>
    </submittedName>
</protein>
<feature type="compositionally biased region" description="Polar residues" evidence="1">
    <location>
        <begin position="125"/>
        <end position="137"/>
    </location>
</feature>
<dbReference type="Proteomes" id="UP000298787">
    <property type="component" value="Chromosome 24"/>
</dbReference>
<feature type="compositionally biased region" description="Polar residues" evidence="1">
    <location>
        <begin position="170"/>
        <end position="183"/>
    </location>
</feature>
<name>A0A4U5VV57_COLLU</name>
<gene>
    <name evidence="2" type="ORF">D9C73_027367</name>
</gene>
<evidence type="ECO:0000256" key="1">
    <source>
        <dbReference type="SAM" id="MobiDB-lite"/>
    </source>
</evidence>
<keyword evidence="3" id="KW-1185">Reference proteome</keyword>
<sequence length="216" mass="24987">MRVFQQVEETENKQRQLENLTENFNSLYSAYNELQQKYDMDLTREKERNAILEEKLKMMQKDNANRMLEKEKQEPQPLEESSFSVSQNPEQVAEESNFVPQDSKQVDEETGCTSQNPELVDKDSSSASQDTNLNAQDNGCEENAVVTTKKSWKLTRHFLGWERKKNVQNVHQQMESPCGSQDQEVTAEVGEEKAVKKKRHFFWKGQEGSTSNANTL</sequence>
<accession>A0A4U5VV57</accession>
<organism evidence="2 3">
    <name type="scientific">Collichthys lucidus</name>
    <name type="common">Big head croaker</name>
    <name type="synonym">Sciaena lucida</name>
    <dbReference type="NCBI Taxonomy" id="240159"/>
    <lineage>
        <taxon>Eukaryota</taxon>
        <taxon>Metazoa</taxon>
        <taxon>Chordata</taxon>
        <taxon>Craniata</taxon>
        <taxon>Vertebrata</taxon>
        <taxon>Euteleostomi</taxon>
        <taxon>Actinopterygii</taxon>
        <taxon>Neopterygii</taxon>
        <taxon>Teleostei</taxon>
        <taxon>Neoteleostei</taxon>
        <taxon>Acanthomorphata</taxon>
        <taxon>Eupercaria</taxon>
        <taxon>Sciaenidae</taxon>
        <taxon>Collichthys</taxon>
    </lineage>
</organism>
<dbReference type="AlphaFoldDB" id="A0A4U5VV57"/>
<feature type="region of interest" description="Disordered" evidence="1">
    <location>
        <begin position="170"/>
        <end position="191"/>
    </location>
</feature>
<evidence type="ECO:0000313" key="2">
    <source>
        <dbReference type="EMBL" id="TKS92647.1"/>
    </source>
</evidence>
<dbReference type="EMBL" id="CM014101">
    <property type="protein sequence ID" value="TKS92647.1"/>
    <property type="molecule type" value="Genomic_DNA"/>
</dbReference>
<feature type="compositionally biased region" description="Basic and acidic residues" evidence="1">
    <location>
        <begin position="55"/>
        <end position="74"/>
    </location>
</feature>